<keyword evidence="2" id="KW-0325">Glycoprotein</keyword>
<sequence length="420" mass="47398">HVQTFTKTRIKPLIRACRRRAGRRKVVLKETPTDYERHKFLAECLKAVIMMTFDLFQNIKGTQLSRDNVEVLGNMACALDEDYIQSADSYIPEKLKNCNDFSDQQITAMETVICSGNTTYGYSVFILICSETQAHGLKKLEQLDILPLYLTENFWKHISTQCRCRSMVARKNSLEYNRCRPYREMLTYLVNACPDSLGNITQVTISNNAFPFGYDTTMFNHCLSAQVVMDNLASLTEKVDDDDTQKLILEKRTPKGLSDQQVQQINKWNITTVDTLAALMDNGNGEWDSNKAKVIVTKFLSAGNSLGASEFNSIGGPNLCALDLSVLQGIRNDNADALEITSCSSAHKKAFFAVAEIAFPINFIQTCATADQLTSYQTYLGKVSLFCIHTERRWFVSWISCNKCDLNDLVHSGCDIREHL</sequence>
<name>A0A8C7FZ90_ONCKI</name>
<evidence type="ECO:0000256" key="2">
    <source>
        <dbReference type="ARBA" id="ARBA00023180"/>
    </source>
</evidence>
<accession>A0A8C7FZ90</accession>
<keyword evidence="1" id="KW-0732">Signal</keyword>
<organism evidence="3 4">
    <name type="scientific">Oncorhynchus kisutch</name>
    <name type="common">Coho salmon</name>
    <name type="synonym">Salmo kisutch</name>
    <dbReference type="NCBI Taxonomy" id="8019"/>
    <lineage>
        <taxon>Eukaryota</taxon>
        <taxon>Metazoa</taxon>
        <taxon>Chordata</taxon>
        <taxon>Craniata</taxon>
        <taxon>Vertebrata</taxon>
        <taxon>Euteleostomi</taxon>
        <taxon>Actinopterygii</taxon>
        <taxon>Neopterygii</taxon>
        <taxon>Teleostei</taxon>
        <taxon>Protacanthopterygii</taxon>
        <taxon>Salmoniformes</taxon>
        <taxon>Salmonidae</taxon>
        <taxon>Salmoninae</taxon>
        <taxon>Oncorhynchus</taxon>
    </lineage>
</organism>
<reference evidence="3" key="1">
    <citation type="submission" date="2025-08" db="UniProtKB">
        <authorList>
            <consortium name="Ensembl"/>
        </authorList>
    </citation>
    <scope>IDENTIFICATION</scope>
</reference>
<reference evidence="3" key="2">
    <citation type="submission" date="2025-09" db="UniProtKB">
        <authorList>
            <consortium name="Ensembl"/>
        </authorList>
    </citation>
    <scope>IDENTIFICATION</scope>
</reference>
<evidence type="ECO:0000313" key="3">
    <source>
        <dbReference type="Ensembl" id="ENSOKIP00005035425.1"/>
    </source>
</evidence>
<dbReference type="AlphaFoldDB" id="A0A8C7FZ90"/>
<dbReference type="Proteomes" id="UP000694557">
    <property type="component" value="Unassembled WGS sequence"/>
</dbReference>
<dbReference type="PANTHER" id="PTHR23412">
    <property type="entry name" value="STEREOCILIN RELATED"/>
    <property type="match status" value="1"/>
</dbReference>
<evidence type="ECO:0000313" key="4">
    <source>
        <dbReference type="Proteomes" id="UP000694557"/>
    </source>
</evidence>
<dbReference type="Ensembl" id="ENSOKIT00005037373.1">
    <property type="protein sequence ID" value="ENSOKIP00005035425.1"/>
    <property type="gene ID" value="ENSOKIG00005015137.1"/>
</dbReference>
<evidence type="ECO:0000256" key="1">
    <source>
        <dbReference type="ARBA" id="ARBA00022729"/>
    </source>
</evidence>
<proteinExistence type="predicted"/>
<dbReference type="GeneTree" id="ENSGT00950000182957"/>
<dbReference type="PANTHER" id="PTHR23412:SF6">
    <property type="entry name" value="MESOTHELIN"/>
    <property type="match status" value="1"/>
</dbReference>
<dbReference type="GO" id="GO:0009986">
    <property type="term" value="C:cell surface"/>
    <property type="evidence" value="ECO:0007669"/>
    <property type="project" value="TreeGrafter"/>
</dbReference>
<dbReference type="GO" id="GO:0007160">
    <property type="term" value="P:cell-matrix adhesion"/>
    <property type="evidence" value="ECO:0007669"/>
    <property type="project" value="TreeGrafter"/>
</dbReference>
<dbReference type="InterPro" id="IPR026664">
    <property type="entry name" value="Stereocilin-rel"/>
</dbReference>
<keyword evidence="4" id="KW-1185">Reference proteome</keyword>
<protein>
    <submittedName>
        <fullName evidence="3">Uncharacterized protein</fullName>
    </submittedName>
</protein>